<evidence type="ECO:0000256" key="1">
    <source>
        <dbReference type="SAM" id="MobiDB-lite"/>
    </source>
</evidence>
<proteinExistence type="predicted"/>
<organism evidence="3 4">
    <name type="scientific">Meloidogyne enterolobii</name>
    <name type="common">Root-knot nematode worm</name>
    <name type="synonym">Meloidogyne mayaguensis</name>
    <dbReference type="NCBI Taxonomy" id="390850"/>
    <lineage>
        <taxon>Eukaryota</taxon>
        <taxon>Metazoa</taxon>
        <taxon>Ecdysozoa</taxon>
        <taxon>Nematoda</taxon>
        <taxon>Chromadorea</taxon>
        <taxon>Rhabditida</taxon>
        <taxon>Tylenchina</taxon>
        <taxon>Tylenchomorpha</taxon>
        <taxon>Tylenchoidea</taxon>
        <taxon>Meloidogynidae</taxon>
        <taxon>Meloidogyninae</taxon>
        <taxon>Meloidogyne</taxon>
    </lineage>
</organism>
<protein>
    <submittedName>
        <fullName evidence="3">Uncharacterized protein</fullName>
    </submittedName>
</protein>
<accession>A0A6V7X7E0</accession>
<evidence type="ECO:0000313" key="4">
    <source>
        <dbReference type="Proteomes" id="UP000580250"/>
    </source>
</evidence>
<dbReference type="OrthoDB" id="5909000at2759"/>
<evidence type="ECO:0000313" key="3">
    <source>
        <dbReference type="EMBL" id="CAD2195062.1"/>
    </source>
</evidence>
<dbReference type="AlphaFoldDB" id="A0A6V7X7E0"/>
<keyword evidence="2" id="KW-0732">Signal</keyword>
<evidence type="ECO:0000256" key="2">
    <source>
        <dbReference type="SAM" id="SignalP"/>
    </source>
</evidence>
<dbReference type="Proteomes" id="UP000580250">
    <property type="component" value="Unassembled WGS sequence"/>
</dbReference>
<feature type="signal peptide" evidence="2">
    <location>
        <begin position="1"/>
        <end position="18"/>
    </location>
</feature>
<feature type="region of interest" description="Disordered" evidence="1">
    <location>
        <begin position="380"/>
        <end position="408"/>
    </location>
</feature>
<feature type="chain" id="PRO_5028046600" evidence="2">
    <location>
        <begin position="19"/>
        <end position="408"/>
    </location>
</feature>
<sequence length="408" mass="47591">MNIFYLILILNSLQYIGGMRRSRGRGVVDHRVANRQNCPPPPPPGQSTTPFSELNFSLVELSFMIGMFKQIDIETLDMGMLDILNGYKIAKLDTLRIQEETDQFKLINRMFDKIEKVINFYDNLLDKFQQIIAFIKHIEQNERNIFISWHLFGFVRNLIRSFVSQSGHYKRIFPQNIQLSILLYIEAFDIFEVKSNIFMEKLEELDIYSNDFVVEFTHNNCVYSRSQMLKPLRAAERENDIIYPANFRVLTDTFNVIQPFLLIIFYYPILPSGQTELTIPECYEIINKSWTIENGTREVTPFYVFYYNIEANIQNKLQQGIVNPFLIAEIREENKKPESREYEEDTTFLKAEEGKDVPPQLRDGIMKKIIKECRAIIKGNKGQKQTKEKYVHKGSGSGQGGSDLSTGF</sequence>
<dbReference type="EMBL" id="CAJEWN010001176">
    <property type="protein sequence ID" value="CAD2195062.1"/>
    <property type="molecule type" value="Genomic_DNA"/>
</dbReference>
<comment type="caution">
    <text evidence="3">The sequence shown here is derived from an EMBL/GenBank/DDBJ whole genome shotgun (WGS) entry which is preliminary data.</text>
</comment>
<reference evidence="3 4" key="1">
    <citation type="submission" date="2020-08" db="EMBL/GenBank/DDBJ databases">
        <authorList>
            <person name="Koutsovoulos G."/>
            <person name="Danchin GJ E."/>
        </authorList>
    </citation>
    <scope>NUCLEOTIDE SEQUENCE [LARGE SCALE GENOMIC DNA]</scope>
</reference>
<gene>
    <name evidence="3" type="ORF">MENT_LOCUS48127</name>
</gene>
<name>A0A6V7X7E0_MELEN</name>